<reference evidence="13 14" key="1">
    <citation type="submission" date="2023-11" db="EMBL/GenBank/DDBJ databases">
        <title>Dfirmibasis_genome.</title>
        <authorList>
            <person name="Edelbroek B."/>
            <person name="Kjellin J."/>
            <person name="Jerlstrom-Hultqvist J."/>
            <person name="Soderbom F."/>
        </authorList>
    </citation>
    <scope>NUCLEOTIDE SEQUENCE [LARGE SCALE GENOMIC DNA]</scope>
    <source>
        <strain evidence="13 14">TNS-C-14</strain>
    </source>
</reference>
<keyword evidence="10" id="KW-0407">Ion channel</keyword>
<dbReference type="GO" id="GO:0071476">
    <property type="term" value="P:cellular hypotonic response"/>
    <property type="evidence" value="ECO:0007669"/>
    <property type="project" value="UniProtKB-ARBA"/>
</dbReference>
<gene>
    <name evidence="13" type="ORF">RB653_002274</name>
</gene>
<evidence type="ECO:0008006" key="15">
    <source>
        <dbReference type="Google" id="ProtNLM"/>
    </source>
</evidence>
<evidence type="ECO:0000256" key="6">
    <source>
        <dbReference type="ARBA" id="ARBA00023065"/>
    </source>
</evidence>
<evidence type="ECO:0000256" key="1">
    <source>
        <dbReference type="ARBA" id="ARBA00009848"/>
    </source>
</evidence>
<evidence type="ECO:0000256" key="8">
    <source>
        <dbReference type="ARBA" id="ARBA00023170"/>
    </source>
</evidence>
<keyword evidence="14" id="KW-1185">Reference proteome</keyword>
<keyword evidence="8" id="KW-0675">Receptor</keyword>
<proteinExistence type="inferred from homology"/>
<evidence type="ECO:0000256" key="7">
    <source>
        <dbReference type="ARBA" id="ARBA00023136"/>
    </source>
</evidence>
<evidence type="ECO:0000256" key="9">
    <source>
        <dbReference type="ARBA" id="ARBA00023286"/>
    </source>
</evidence>
<evidence type="ECO:0000256" key="3">
    <source>
        <dbReference type="ARBA" id="ARBA00022554"/>
    </source>
</evidence>
<comment type="caution">
    <text evidence="13">The sequence shown here is derived from an EMBL/GenBank/DDBJ whole genome shotgun (WGS) entry which is preliminary data.</text>
</comment>
<keyword evidence="4 12" id="KW-0812">Transmembrane</keyword>
<feature type="transmembrane region" description="Helical" evidence="12">
    <location>
        <begin position="24"/>
        <end position="44"/>
    </location>
</feature>
<organism evidence="13 14">
    <name type="scientific">Dictyostelium firmibasis</name>
    <dbReference type="NCBI Taxonomy" id="79012"/>
    <lineage>
        <taxon>Eukaryota</taxon>
        <taxon>Amoebozoa</taxon>
        <taxon>Evosea</taxon>
        <taxon>Eumycetozoa</taxon>
        <taxon>Dictyostelia</taxon>
        <taxon>Dictyosteliales</taxon>
        <taxon>Dictyosteliaceae</taxon>
        <taxon>Dictyostelium</taxon>
    </lineage>
</organism>
<comment type="subcellular location">
    <subcellularLocation>
        <location evidence="11">Contractile vacuole membrane</location>
    </subcellularLocation>
</comment>
<evidence type="ECO:0000256" key="11">
    <source>
        <dbReference type="ARBA" id="ARBA00037850"/>
    </source>
</evidence>
<keyword evidence="7 12" id="KW-0472">Membrane</keyword>
<dbReference type="PANTHER" id="PTHR10125:SF27">
    <property type="entry name" value="P2X RECEPTOR A-RELATED"/>
    <property type="match status" value="1"/>
</dbReference>
<keyword evidence="3" id="KW-0926">Vacuole</keyword>
<dbReference type="GO" id="GO:0140417">
    <property type="term" value="F:intracellularly ATP-gated calcium channel activity"/>
    <property type="evidence" value="ECO:0007669"/>
    <property type="project" value="UniProtKB-ARBA"/>
</dbReference>
<dbReference type="PANTHER" id="PTHR10125">
    <property type="entry name" value="P2X PURINOCEPTOR"/>
    <property type="match status" value="1"/>
</dbReference>
<sequence length="368" mass="41848">MVDWDSLLAYNTIKIVRIRDKRLGILHLIFMVGIVLYVVAYSAIYKKGYLSIEEPVGSIRTSLWSPEIFKNNEPYCKNSSESYQYTKLECLYYDDALVAYPIGDDVGFTATTRMKISEQKANCSFSDPTCKFKTINQTNVYMADIESFTILIDHTMYAPSSGIQYNGGDLSGYVLDQDGNEIQINETINVIGIEGRPDILQLGKLLEFGGVSLDDPSMINSSNPIRYDGCVLFVFIEYSNTFSYDLNKIKYVYSIKKVDDTGYDIPEAIILDNPNSRLYYKRHAIRLIFIQTGLIGSFNFQSLLLTLVSGLGLLTVSTLVVDQLAIRFLPQRKSYSSFKFQTTESFKMKKRIVNDDGEDKLYHNIETL</sequence>
<evidence type="ECO:0000256" key="12">
    <source>
        <dbReference type="SAM" id="Phobius"/>
    </source>
</evidence>
<protein>
    <recommendedName>
        <fullName evidence="15">P2X receptor</fullName>
    </recommendedName>
</protein>
<dbReference type="Proteomes" id="UP001344447">
    <property type="component" value="Unassembled WGS sequence"/>
</dbReference>
<keyword evidence="2" id="KW-0813">Transport</keyword>
<dbReference type="InterPro" id="IPR059116">
    <property type="entry name" value="P2X_receptor"/>
</dbReference>
<dbReference type="AlphaFoldDB" id="A0AAN7TX60"/>
<accession>A0AAN7TX60</accession>
<evidence type="ECO:0000313" key="14">
    <source>
        <dbReference type="Proteomes" id="UP001344447"/>
    </source>
</evidence>
<dbReference type="EMBL" id="JAVFKY010000004">
    <property type="protein sequence ID" value="KAK5577333.1"/>
    <property type="molecule type" value="Genomic_DNA"/>
</dbReference>
<dbReference type="GO" id="GO:0035381">
    <property type="term" value="F:ATP-gated ion channel activity"/>
    <property type="evidence" value="ECO:0007669"/>
    <property type="project" value="TreeGrafter"/>
</dbReference>
<evidence type="ECO:0000313" key="13">
    <source>
        <dbReference type="EMBL" id="KAK5577333.1"/>
    </source>
</evidence>
<evidence type="ECO:0000256" key="5">
    <source>
        <dbReference type="ARBA" id="ARBA00022989"/>
    </source>
</evidence>
<evidence type="ECO:0000256" key="4">
    <source>
        <dbReference type="ARBA" id="ARBA00022692"/>
    </source>
</evidence>
<comment type="similarity">
    <text evidence="1">Belongs to the P2X receptor family.</text>
</comment>
<evidence type="ECO:0000256" key="2">
    <source>
        <dbReference type="ARBA" id="ARBA00022448"/>
    </source>
</evidence>
<evidence type="ECO:0000256" key="10">
    <source>
        <dbReference type="ARBA" id="ARBA00023303"/>
    </source>
</evidence>
<keyword evidence="9" id="KW-1071">Ligand-gated ion channel</keyword>
<name>A0AAN7TX60_9MYCE</name>
<dbReference type="GO" id="GO:0031164">
    <property type="term" value="C:contractile vacuolar membrane"/>
    <property type="evidence" value="ECO:0007669"/>
    <property type="project" value="UniProtKB-SubCell"/>
</dbReference>
<dbReference type="Gene3D" id="1.10.287.940">
    <property type="entry name" value="atp-gated p2x4 ion channel"/>
    <property type="match status" value="2"/>
</dbReference>
<dbReference type="GO" id="GO:0050848">
    <property type="term" value="P:regulation of calcium-mediated signaling"/>
    <property type="evidence" value="ECO:0007669"/>
    <property type="project" value="UniProtKB-ARBA"/>
</dbReference>
<dbReference type="FunFam" id="1.10.287.940:FF:000010">
    <property type="entry name" value="P2X receptor E"/>
    <property type="match status" value="1"/>
</dbReference>
<keyword evidence="5 12" id="KW-1133">Transmembrane helix</keyword>
<keyword evidence="6" id="KW-0406">Ion transport</keyword>
<dbReference type="Pfam" id="PF00864">
    <property type="entry name" value="P2X_receptor"/>
    <property type="match status" value="2"/>
</dbReference>